<evidence type="ECO:0000256" key="8">
    <source>
        <dbReference type="ARBA" id="ARBA00022989"/>
    </source>
</evidence>
<organism evidence="17 18">
    <name type="scientific">Flemingia macrophylla</name>
    <dbReference type="NCBI Taxonomy" id="520843"/>
    <lineage>
        <taxon>Eukaryota</taxon>
        <taxon>Viridiplantae</taxon>
        <taxon>Streptophyta</taxon>
        <taxon>Embryophyta</taxon>
        <taxon>Tracheophyta</taxon>
        <taxon>Spermatophyta</taxon>
        <taxon>Magnoliopsida</taxon>
        <taxon>eudicotyledons</taxon>
        <taxon>Gunneridae</taxon>
        <taxon>Pentapetalae</taxon>
        <taxon>rosids</taxon>
        <taxon>fabids</taxon>
        <taxon>Fabales</taxon>
        <taxon>Fabaceae</taxon>
        <taxon>Papilionoideae</taxon>
        <taxon>50 kb inversion clade</taxon>
        <taxon>NPAAA clade</taxon>
        <taxon>indigoferoid/millettioid clade</taxon>
        <taxon>Phaseoleae</taxon>
        <taxon>Flemingia</taxon>
    </lineage>
</organism>
<dbReference type="Pfam" id="PF08022">
    <property type="entry name" value="FAD_binding_8"/>
    <property type="match status" value="1"/>
</dbReference>
<dbReference type="FunFam" id="3.40.50.80:FF:000039">
    <property type="entry name" value="Ferric reduction oxidase 3"/>
    <property type="match status" value="1"/>
</dbReference>
<gene>
    <name evidence="17" type="ORF">Fmac_010449</name>
</gene>
<dbReference type="PANTHER" id="PTHR11972">
    <property type="entry name" value="NADPH OXIDASE"/>
    <property type="match status" value="1"/>
</dbReference>
<evidence type="ECO:0000256" key="4">
    <source>
        <dbReference type="ARBA" id="ARBA00022448"/>
    </source>
</evidence>
<dbReference type="EMBL" id="JBGMDY010000004">
    <property type="protein sequence ID" value="KAL2336003.1"/>
    <property type="molecule type" value="Genomic_DNA"/>
</dbReference>
<dbReference type="CDD" id="cd06186">
    <property type="entry name" value="NOX_Duox_like_FAD_NADP"/>
    <property type="match status" value="1"/>
</dbReference>
<dbReference type="GO" id="GO:0006811">
    <property type="term" value="P:monoatomic ion transport"/>
    <property type="evidence" value="ECO:0007669"/>
    <property type="project" value="UniProtKB-KW"/>
</dbReference>
<keyword evidence="4" id="KW-0813">Transport</keyword>
<dbReference type="InterPro" id="IPR013121">
    <property type="entry name" value="Fe_red_NAD-bd_6"/>
</dbReference>
<evidence type="ECO:0000256" key="13">
    <source>
        <dbReference type="ARBA" id="ARBA00050970"/>
    </source>
</evidence>
<keyword evidence="5 15" id="KW-0812">Transmembrane</keyword>
<sequence length="494" mass="55360">MGQVTMVKRFQLAVRLFVLVLFLVWILIWIMMPTNTFTQKWLPRYNAKANSTYLGSKGSILLMYTFPVMLMATLGCVYGHLAKKINDSNVQSCNKQKRELIIWKPPMLTNGPLGIVSATELLFLLMFIALLVWTFAISIHNSFATITAISAATDAGMEQNWFLQSRHQVRLVSARVLPCEAVELNFSKTYGLTYNPTSVMFINVPSISKLQWHPFTITSNSNLEQEKLSVVIKNEGTWTRKLHHLLSTPSTIDRLSVSVEGPYGPVSNNYLRHDTLVMVSGGSGITPFISVVRELIYLKTTFKCETPKLVLICAFRNSSSLSMLDLILSISGNPFNISDLELQIEAYITRDEELKEDVPVHPKTIWFKPNPSDAPIHAILASVASATFVWNKKHIAKEANQTQNMEGSRPSTSPNSMVYNVDSEIESLPYQSLIHATNVHYGVRPDLRKILFEHKGSSVGVLASGPKRMRQEVATICSSGLTGNLHFESISFSW</sequence>
<dbReference type="GO" id="GO:0046872">
    <property type="term" value="F:metal ion binding"/>
    <property type="evidence" value="ECO:0007669"/>
    <property type="project" value="UniProtKB-KW"/>
</dbReference>
<keyword evidence="7" id="KW-0249">Electron transport</keyword>
<evidence type="ECO:0000256" key="2">
    <source>
        <dbReference type="ARBA" id="ARBA00004141"/>
    </source>
</evidence>
<keyword evidence="12 15" id="KW-0472">Membrane</keyword>
<evidence type="ECO:0000256" key="12">
    <source>
        <dbReference type="ARBA" id="ARBA00023136"/>
    </source>
</evidence>
<evidence type="ECO:0000256" key="1">
    <source>
        <dbReference type="ARBA" id="ARBA00001974"/>
    </source>
</evidence>
<dbReference type="SUPFAM" id="SSF63380">
    <property type="entry name" value="Riboflavin synthase domain-like"/>
    <property type="match status" value="1"/>
</dbReference>
<keyword evidence="10" id="KW-0408">Iron</keyword>
<dbReference type="InterPro" id="IPR017927">
    <property type="entry name" value="FAD-bd_FR_type"/>
</dbReference>
<keyword evidence="9" id="KW-0560">Oxidoreductase</keyword>
<evidence type="ECO:0000313" key="18">
    <source>
        <dbReference type="Proteomes" id="UP001603857"/>
    </source>
</evidence>
<dbReference type="Proteomes" id="UP001603857">
    <property type="component" value="Unassembled WGS sequence"/>
</dbReference>
<dbReference type="InterPro" id="IPR050369">
    <property type="entry name" value="RBOH/FRE"/>
</dbReference>
<comment type="similarity">
    <text evidence="3">Belongs to the ferric reductase (FRE) family.</text>
</comment>
<dbReference type="InterPro" id="IPR017938">
    <property type="entry name" value="Riboflavin_synthase-like_b-brl"/>
</dbReference>
<evidence type="ECO:0000256" key="10">
    <source>
        <dbReference type="ARBA" id="ARBA00023004"/>
    </source>
</evidence>
<evidence type="ECO:0000256" key="6">
    <source>
        <dbReference type="ARBA" id="ARBA00022723"/>
    </source>
</evidence>
<feature type="domain" description="FAD-binding FR-type" evidence="16">
    <location>
        <begin position="164"/>
        <end position="269"/>
    </location>
</feature>
<feature type="transmembrane region" description="Helical" evidence="15">
    <location>
        <begin position="12"/>
        <end position="32"/>
    </location>
</feature>
<evidence type="ECO:0000256" key="11">
    <source>
        <dbReference type="ARBA" id="ARBA00023065"/>
    </source>
</evidence>
<comment type="caution">
    <text evidence="17">The sequence shown here is derived from an EMBL/GenBank/DDBJ whole genome shotgun (WGS) entry which is preliminary data.</text>
</comment>
<dbReference type="Pfam" id="PF08030">
    <property type="entry name" value="NAD_binding_6"/>
    <property type="match status" value="1"/>
</dbReference>
<dbReference type="SUPFAM" id="SSF52343">
    <property type="entry name" value="Ferredoxin reductase-like, C-terminal NADP-linked domain"/>
    <property type="match status" value="1"/>
</dbReference>
<dbReference type="SFLD" id="SFLDG01168">
    <property type="entry name" value="Ferric_reductase_subgroup_(FRE"/>
    <property type="match status" value="1"/>
</dbReference>
<evidence type="ECO:0000259" key="16">
    <source>
        <dbReference type="PROSITE" id="PS51384"/>
    </source>
</evidence>
<evidence type="ECO:0000256" key="3">
    <source>
        <dbReference type="ARBA" id="ARBA00006278"/>
    </source>
</evidence>
<dbReference type="InterPro" id="IPR013112">
    <property type="entry name" value="FAD-bd_8"/>
</dbReference>
<evidence type="ECO:0000256" key="15">
    <source>
        <dbReference type="SAM" id="Phobius"/>
    </source>
</evidence>
<comment type="catalytic activity">
    <reaction evidence="13">
        <text>2 a Fe(II)-siderophore + NAD(+) + H(+) = 2 a Fe(III)-siderophore + NADH</text>
        <dbReference type="Rhea" id="RHEA:15061"/>
        <dbReference type="Rhea" id="RHEA-COMP:11342"/>
        <dbReference type="Rhea" id="RHEA-COMP:11344"/>
        <dbReference type="ChEBI" id="CHEBI:15378"/>
        <dbReference type="ChEBI" id="CHEBI:29033"/>
        <dbReference type="ChEBI" id="CHEBI:29034"/>
        <dbReference type="ChEBI" id="CHEBI:57540"/>
        <dbReference type="ChEBI" id="CHEBI:57945"/>
        <dbReference type="EC" id="1.16.1.7"/>
    </reaction>
</comment>
<reference evidence="17 18" key="1">
    <citation type="submission" date="2024-08" db="EMBL/GenBank/DDBJ databases">
        <title>Insights into the chromosomal genome structure of Flemingia macrophylla.</title>
        <authorList>
            <person name="Ding Y."/>
            <person name="Zhao Y."/>
            <person name="Bi W."/>
            <person name="Wu M."/>
            <person name="Zhao G."/>
            <person name="Gong Y."/>
            <person name="Li W."/>
            <person name="Zhang P."/>
        </authorList>
    </citation>
    <scope>NUCLEOTIDE SEQUENCE [LARGE SCALE GENOMIC DNA]</scope>
    <source>
        <strain evidence="17">DYQJB</strain>
        <tissue evidence="17">Leaf</tissue>
    </source>
</reference>
<feature type="transmembrane region" description="Helical" evidence="15">
    <location>
        <begin position="61"/>
        <end position="81"/>
    </location>
</feature>
<keyword evidence="11" id="KW-0406">Ion transport</keyword>
<dbReference type="GO" id="GO:0016020">
    <property type="term" value="C:membrane"/>
    <property type="evidence" value="ECO:0007669"/>
    <property type="project" value="UniProtKB-SubCell"/>
</dbReference>
<dbReference type="EC" id="1.16.1.7" evidence="14"/>
<dbReference type="GO" id="GO:0140618">
    <property type="term" value="F:ferric-chelate reductase (NADH) activity"/>
    <property type="evidence" value="ECO:0007669"/>
    <property type="project" value="UniProtKB-EC"/>
</dbReference>
<protein>
    <recommendedName>
        <fullName evidence="14">ferric-chelate reductase (NADH)</fullName>
        <ecNumber evidence="14">1.16.1.7</ecNumber>
    </recommendedName>
</protein>
<name>A0ABD1MKG4_9FABA</name>
<dbReference type="Gene3D" id="3.40.50.80">
    <property type="entry name" value="Nucleotide-binding domain of ferredoxin-NADP reductase (FNR) module"/>
    <property type="match status" value="1"/>
</dbReference>
<dbReference type="InterPro" id="IPR039261">
    <property type="entry name" value="FNR_nucleotide-bd"/>
</dbReference>
<keyword evidence="18" id="KW-1185">Reference proteome</keyword>
<dbReference type="PROSITE" id="PS51384">
    <property type="entry name" value="FAD_FR"/>
    <property type="match status" value="1"/>
</dbReference>
<feature type="transmembrane region" description="Helical" evidence="15">
    <location>
        <begin position="113"/>
        <end position="136"/>
    </location>
</feature>
<evidence type="ECO:0000256" key="9">
    <source>
        <dbReference type="ARBA" id="ARBA00023002"/>
    </source>
</evidence>
<keyword evidence="6" id="KW-0479">Metal-binding</keyword>
<comment type="subcellular location">
    <subcellularLocation>
        <location evidence="2">Membrane</location>
        <topology evidence="2">Multi-pass membrane protein</topology>
    </subcellularLocation>
</comment>
<keyword evidence="8 15" id="KW-1133">Transmembrane helix</keyword>
<evidence type="ECO:0000313" key="17">
    <source>
        <dbReference type="EMBL" id="KAL2336003.1"/>
    </source>
</evidence>
<comment type="cofactor">
    <cofactor evidence="1">
        <name>FAD</name>
        <dbReference type="ChEBI" id="CHEBI:57692"/>
    </cofactor>
</comment>
<proteinExistence type="inferred from homology"/>
<evidence type="ECO:0000256" key="5">
    <source>
        <dbReference type="ARBA" id="ARBA00022692"/>
    </source>
</evidence>
<dbReference type="PANTHER" id="PTHR11972:SF41">
    <property type="entry name" value="FERRIC REDUCTION OXIDASE 2"/>
    <property type="match status" value="1"/>
</dbReference>
<dbReference type="AlphaFoldDB" id="A0ABD1MKG4"/>
<evidence type="ECO:0000256" key="14">
    <source>
        <dbReference type="ARBA" id="ARBA00066905"/>
    </source>
</evidence>
<evidence type="ECO:0000256" key="7">
    <source>
        <dbReference type="ARBA" id="ARBA00022982"/>
    </source>
</evidence>
<accession>A0ABD1MKG4</accession>
<dbReference type="SFLD" id="SFLDS00052">
    <property type="entry name" value="Ferric_Reductase_Domain"/>
    <property type="match status" value="1"/>
</dbReference>